<feature type="transmembrane region" description="Helical" evidence="2">
    <location>
        <begin position="262"/>
        <end position="284"/>
    </location>
</feature>
<feature type="compositionally biased region" description="Basic residues" evidence="1">
    <location>
        <begin position="316"/>
        <end position="326"/>
    </location>
</feature>
<dbReference type="EMBL" id="KV427650">
    <property type="protein sequence ID" value="KZT02685.1"/>
    <property type="molecule type" value="Genomic_DNA"/>
</dbReference>
<organism evidence="3 4">
    <name type="scientific">Laetiporus sulphureus 93-53</name>
    <dbReference type="NCBI Taxonomy" id="1314785"/>
    <lineage>
        <taxon>Eukaryota</taxon>
        <taxon>Fungi</taxon>
        <taxon>Dikarya</taxon>
        <taxon>Basidiomycota</taxon>
        <taxon>Agaricomycotina</taxon>
        <taxon>Agaricomycetes</taxon>
        <taxon>Polyporales</taxon>
        <taxon>Laetiporus</taxon>
    </lineage>
</organism>
<reference evidence="3 4" key="1">
    <citation type="journal article" date="2016" name="Mol. Biol. Evol.">
        <title>Comparative Genomics of Early-Diverging Mushroom-Forming Fungi Provides Insights into the Origins of Lignocellulose Decay Capabilities.</title>
        <authorList>
            <person name="Nagy L.G."/>
            <person name="Riley R."/>
            <person name="Tritt A."/>
            <person name="Adam C."/>
            <person name="Daum C."/>
            <person name="Floudas D."/>
            <person name="Sun H."/>
            <person name="Yadav J.S."/>
            <person name="Pangilinan J."/>
            <person name="Larsson K.H."/>
            <person name="Matsuura K."/>
            <person name="Barry K."/>
            <person name="Labutti K."/>
            <person name="Kuo R."/>
            <person name="Ohm R.A."/>
            <person name="Bhattacharya S.S."/>
            <person name="Shirouzu T."/>
            <person name="Yoshinaga Y."/>
            <person name="Martin F.M."/>
            <person name="Grigoriev I.V."/>
            <person name="Hibbett D.S."/>
        </authorList>
    </citation>
    <scope>NUCLEOTIDE SEQUENCE [LARGE SCALE GENOMIC DNA]</scope>
    <source>
        <strain evidence="3 4">93-53</strain>
    </source>
</reference>
<keyword evidence="4" id="KW-1185">Reference proteome</keyword>
<protein>
    <submittedName>
        <fullName evidence="3">Uncharacterized protein</fullName>
    </submittedName>
</protein>
<keyword evidence="2" id="KW-1133">Transmembrane helix</keyword>
<feature type="compositionally biased region" description="Polar residues" evidence="1">
    <location>
        <begin position="479"/>
        <end position="490"/>
    </location>
</feature>
<feature type="region of interest" description="Disordered" evidence="1">
    <location>
        <begin position="396"/>
        <end position="490"/>
    </location>
</feature>
<keyword evidence="2" id="KW-0472">Membrane</keyword>
<dbReference type="RefSeq" id="XP_040760425.1">
    <property type="nucleotide sequence ID" value="XM_040902296.1"/>
</dbReference>
<sequence>MQIELKIIVIILQSVSIVLLSVLLATPARKHPIVNTIIVLAIIRAIVDVLPPFLAVSNLYDRALSQHPITQPALRRFCIADAIILNYLTLAKSAFAISFTIPCLYLALKFTGAHDRLDADSSPQFYRRTVLVLCVGPFVWASPIVFAMIPKLIHNTGALIPALHGPTCIVSDSDVEILTLILMLIPLAISAITSGLLGIILVKHYKLADFRHSMELLHPIRVVRFALLISTIIVSTVLYSVVLSMWVRNRDDKEKWGHSFEAWLLTSSTWEAISPLVFFCIFAAQEVYSMWYSWLCRHLPCFGGRRSSNQETSCLRKPRRSHASRRPSRAFTWLLEPRGHNSRAHDTRDTYGQENLTCDGIHKGACEPAPPPDRLQRHIVHYPQVVGNNCLQLQQEGLSPAPRSPRSRSQTPQKSRVFRTIPSLSALGSREAAGHGPRLSPPYLDSRSSEVDDSGCHSQSSTHITSEGSRYASDETSHIVDQTGTFGRCG</sequence>
<dbReference type="AlphaFoldDB" id="A0A165CEU4"/>
<dbReference type="InParanoid" id="A0A165CEU4"/>
<dbReference type="STRING" id="1314785.A0A165CEU4"/>
<dbReference type="OrthoDB" id="2745223at2759"/>
<evidence type="ECO:0000313" key="4">
    <source>
        <dbReference type="Proteomes" id="UP000076871"/>
    </source>
</evidence>
<evidence type="ECO:0000256" key="2">
    <source>
        <dbReference type="SAM" id="Phobius"/>
    </source>
</evidence>
<feature type="region of interest" description="Disordered" evidence="1">
    <location>
        <begin position="306"/>
        <end position="326"/>
    </location>
</feature>
<name>A0A165CEU4_9APHY</name>
<dbReference type="Proteomes" id="UP000076871">
    <property type="component" value="Unassembled WGS sequence"/>
</dbReference>
<feature type="compositionally biased region" description="Polar residues" evidence="1">
    <location>
        <begin position="456"/>
        <end position="468"/>
    </location>
</feature>
<evidence type="ECO:0000256" key="1">
    <source>
        <dbReference type="SAM" id="MobiDB-lite"/>
    </source>
</evidence>
<dbReference type="GeneID" id="63819327"/>
<feature type="transmembrane region" description="Helical" evidence="2">
    <location>
        <begin position="129"/>
        <end position="149"/>
    </location>
</feature>
<proteinExistence type="predicted"/>
<feature type="transmembrane region" description="Helical" evidence="2">
    <location>
        <begin position="180"/>
        <end position="202"/>
    </location>
</feature>
<feature type="transmembrane region" description="Helical" evidence="2">
    <location>
        <begin position="33"/>
        <end position="54"/>
    </location>
</feature>
<accession>A0A165CEU4</accession>
<gene>
    <name evidence="3" type="ORF">LAESUDRAFT_396631</name>
</gene>
<feature type="transmembrane region" description="Helical" evidence="2">
    <location>
        <begin position="222"/>
        <end position="242"/>
    </location>
</feature>
<evidence type="ECO:0000313" key="3">
    <source>
        <dbReference type="EMBL" id="KZT02685.1"/>
    </source>
</evidence>
<feature type="transmembrane region" description="Helical" evidence="2">
    <location>
        <begin position="6"/>
        <end position="26"/>
    </location>
</feature>
<keyword evidence="2" id="KW-0812">Transmembrane</keyword>